<reference evidence="3" key="1">
    <citation type="journal article" date="2009" name="Science">
        <title>The B73 maize genome: complexity, diversity, and dynamics.</title>
        <authorList>
            <person name="Schnable P.S."/>
            <person name="Ware D."/>
            <person name="Fulton R.S."/>
            <person name="Stein J.C."/>
            <person name="Wei F."/>
            <person name="Pasternak S."/>
            <person name="Liang C."/>
            <person name="Zhang J."/>
            <person name="Fulton L."/>
            <person name="Graves T.A."/>
            <person name="Minx P."/>
            <person name="Reily A.D."/>
            <person name="Courtney L."/>
            <person name="Kruchowski S.S."/>
            <person name="Tomlinson C."/>
            <person name="Strong C."/>
            <person name="Delehaunty K."/>
            <person name="Fronick C."/>
            <person name="Courtney B."/>
            <person name="Rock S.M."/>
            <person name="Belter E."/>
            <person name="Du F."/>
            <person name="Kim K."/>
            <person name="Abbott R.M."/>
            <person name="Cotton M."/>
            <person name="Levy A."/>
            <person name="Marchetto P."/>
            <person name="Ochoa K."/>
            <person name="Jackson S.M."/>
            <person name="Gillam B."/>
            <person name="Chen W."/>
            <person name="Yan L."/>
            <person name="Higginbotham J."/>
            <person name="Cardenas M."/>
            <person name="Waligorski J."/>
            <person name="Applebaum E."/>
            <person name="Phelps L."/>
            <person name="Falcone J."/>
            <person name="Kanchi K."/>
            <person name="Thane T."/>
            <person name="Scimone A."/>
            <person name="Thane N."/>
            <person name="Henke J."/>
            <person name="Wang T."/>
            <person name="Ruppert J."/>
            <person name="Shah N."/>
            <person name="Rotter K."/>
            <person name="Hodges J."/>
            <person name="Ingenthron E."/>
            <person name="Cordes M."/>
            <person name="Kohlberg S."/>
            <person name="Sgro J."/>
            <person name="Delgado B."/>
            <person name="Mead K."/>
            <person name="Chinwalla A."/>
            <person name="Leonard S."/>
            <person name="Crouse K."/>
            <person name="Collura K."/>
            <person name="Kudrna D."/>
            <person name="Currie J."/>
            <person name="He R."/>
            <person name="Angelova A."/>
            <person name="Rajasekar S."/>
            <person name="Mueller T."/>
            <person name="Lomeli R."/>
            <person name="Scara G."/>
            <person name="Ko A."/>
            <person name="Delaney K."/>
            <person name="Wissotski M."/>
            <person name="Lopez G."/>
            <person name="Campos D."/>
            <person name="Braidotti M."/>
            <person name="Ashley E."/>
            <person name="Golser W."/>
            <person name="Kim H."/>
            <person name="Lee S."/>
            <person name="Lin J."/>
            <person name="Dujmic Z."/>
            <person name="Kim W."/>
            <person name="Talag J."/>
            <person name="Zuccolo A."/>
            <person name="Fan C."/>
            <person name="Sebastian A."/>
            <person name="Kramer M."/>
            <person name="Spiegel L."/>
            <person name="Nascimento L."/>
            <person name="Zutavern T."/>
            <person name="Miller B."/>
            <person name="Ambroise C."/>
            <person name="Muller S."/>
            <person name="Spooner W."/>
            <person name="Narechania A."/>
            <person name="Ren L."/>
            <person name="Wei S."/>
            <person name="Kumari S."/>
            <person name="Faga B."/>
            <person name="Levy M.J."/>
            <person name="McMahan L."/>
            <person name="Van Buren P."/>
            <person name="Vaughn M.W."/>
            <person name="Ying K."/>
            <person name="Yeh C.-T."/>
            <person name="Emrich S.J."/>
            <person name="Jia Y."/>
            <person name="Kalyanaraman A."/>
            <person name="Hsia A.-P."/>
            <person name="Barbazuk W.B."/>
            <person name="Baucom R.S."/>
            <person name="Brutnell T.P."/>
            <person name="Carpita N.C."/>
            <person name="Chaparro C."/>
            <person name="Chia J.-M."/>
            <person name="Deragon J.-M."/>
            <person name="Estill J.C."/>
            <person name="Fu Y."/>
            <person name="Jeddeloh J.A."/>
            <person name="Han Y."/>
            <person name="Lee H."/>
            <person name="Li P."/>
            <person name="Lisch D.R."/>
            <person name="Liu S."/>
            <person name="Liu Z."/>
            <person name="Nagel D.H."/>
            <person name="McCann M.C."/>
            <person name="SanMiguel P."/>
            <person name="Myers A.M."/>
            <person name="Nettleton D."/>
            <person name="Nguyen J."/>
            <person name="Penning B.W."/>
            <person name="Ponnala L."/>
            <person name="Schneider K.L."/>
            <person name="Schwartz D.C."/>
            <person name="Sharma A."/>
            <person name="Soderlund C."/>
            <person name="Springer N.M."/>
            <person name="Sun Q."/>
            <person name="Wang H."/>
            <person name="Waterman M."/>
            <person name="Westerman R."/>
            <person name="Wolfgruber T.K."/>
            <person name="Yang L."/>
            <person name="Yu Y."/>
            <person name="Zhang L."/>
            <person name="Zhou S."/>
            <person name="Zhu Q."/>
            <person name="Bennetzen J.L."/>
            <person name="Dawe R.K."/>
            <person name="Jiang J."/>
            <person name="Jiang N."/>
            <person name="Presting G.G."/>
            <person name="Wessler S.R."/>
            <person name="Aluru S."/>
            <person name="Martienssen R.A."/>
            <person name="Clifton S.W."/>
            <person name="McCombie W.R."/>
            <person name="Wing R.A."/>
            <person name="Wilson R.K."/>
        </authorList>
    </citation>
    <scope>NUCLEOTIDE SEQUENCE [LARGE SCALE GENOMIC DNA]</scope>
    <source>
        <strain evidence="3">cv. B73</strain>
    </source>
</reference>
<dbReference type="AlphaFoldDB" id="A0A804UHR2"/>
<evidence type="ECO:0000313" key="2">
    <source>
        <dbReference type="EnsemblPlants" id="Zm00001eb365470_P001"/>
    </source>
</evidence>
<reference evidence="2" key="2">
    <citation type="submission" date="2019-07" db="EMBL/GenBank/DDBJ databases">
        <authorList>
            <person name="Seetharam A."/>
            <person name="Woodhouse M."/>
            <person name="Cannon E."/>
        </authorList>
    </citation>
    <scope>NUCLEOTIDE SEQUENCE [LARGE SCALE GENOMIC DNA]</scope>
    <source>
        <strain evidence="2">cv. B73</strain>
    </source>
</reference>
<keyword evidence="3" id="KW-1185">Reference proteome</keyword>
<sequence>MREVGTSHCTRASCGQVVFLIRHKQTAEKSSPCSLERAVTVAVVPAAAGSTCSVRRDDVDEEVEEVGVVHGRGDVLPVHGAALAVERGGPGAARELGDEELARLGEHNGRLAGDHPGAAVRGGRRLPRGALHDLLDARQRQRVRARPRRHPAAEDPRVRPRLPHG</sequence>
<feature type="compositionally biased region" description="Basic and acidic residues" evidence="1">
    <location>
        <begin position="130"/>
        <end position="139"/>
    </location>
</feature>
<dbReference type="EnsemblPlants" id="Zm00001eb365470_T001">
    <property type="protein sequence ID" value="Zm00001eb365470_P001"/>
    <property type="gene ID" value="Zm00001eb365470"/>
</dbReference>
<name>A0A804UHR2_MAIZE</name>
<organism evidence="2 3">
    <name type="scientific">Zea mays</name>
    <name type="common">Maize</name>
    <dbReference type="NCBI Taxonomy" id="4577"/>
    <lineage>
        <taxon>Eukaryota</taxon>
        <taxon>Viridiplantae</taxon>
        <taxon>Streptophyta</taxon>
        <taxon>Embryophyta</taxon>
        <taxon>Tracheophyta</taxon>
        <taxon>Spermatophyta</taxon>
        <taxon>Magnoliopsida</taxon>
        <taxon>Liliopsida</taxon>
        <taxon>Poales</taxon>
        <taxon>Poaceae</taxon>
        <taxon>PACMAD clade</taxon>
        <taxon>Panicoideae</taxon>
        <taxon>Andropogonodae</taxon>
        <taxon>Andropogoneae</taxon>
        <taxon>Tripsacinae</taxon>
        <taxon>Zea</taxon>
    </lineage>
</organism>
<feature type="region of interest" description="Disordered" evidence="1">
    <location>
        <begin position="108"/>
        <end position="165"/>
    </location>
</feature>
<evidence type="ECO:0000313" key="3">
    <source>
        <dbReference type="Proteomes" id="UP000007305"/>
    </source>
</evidence>
<reference evidence="2" key="3">
    <citation type="submission" date="2021-05" db="UniProtKB">
        <authorList>
            <consortium name="EnsemblPlants"/>
        </authorList>
    </citation>
    <scope>IDENTIFICATION</scope>
    <source>
        <strain evidence="2">cv. B73</strain>
    </source>
</reference>
<proteinExistence type="predicted"/>
<evidence type="ECO:0000256" key="1">
    <source>
        <dbReference type="SAM" id="MobiDB-lite"/>
    </source>
</evidence>
<dbReference type="Proteomes" id="UP000007305">
    <property type="component" value="Chromosome 8"/>
</dbReference>
<feature type="compositionally biased region" description="Basic residues" evidence="1">
    <location>
        <begin position="140"/>
        <end position="150"/>
    </location>
</feature>
<accession>A0A804UHR2</accession>
<dbReference type="Gramene" id="Zm00001eb365470_T001">
    <property type="protein sequence ID" value="Zm00001eb365470_P001"/>
    <property type="gene ID" value="Zm00001eb365470"/>
</dbReference>
<protein>
    <submittedName>
        <fullName evidence="2">Uncharacterized protein</fullName>
    </submittedName>
</protein>
<dbReference type="InParanoid" id="A0A804UHR2"/>